<dbReference type="InterPro" id="IPR046228">
    <property type="entry name" value="DUF6261"/>
</dbReference>
<proteinExistence type="predicted"/>
<comment type="caution">
    <text evidence="1">The sequence shown here is derived from an EMBL/GenBank/DDBJ whole genome shotgun (WGS) entry which is preliminary data.</text>
</comment>
<dbReference type="RefSeq" id="WP_405254355.1">
    <property type="nucleotide sequence ID" value="NZ_JBJGWE010000004.1"/>
</dbReference>
<sequence length="254" mass="29556">MKNNNLVALDTSKLYNVELAQLVTRFLDDFLKSNLDLEKDADLKRLIDSLKSQLPIFNAASDQVRGSNESSKIRKASYEREVAFKSFKSALKAYQNSKEANEKDAYESINLVLSEYKGLEGNSYEVQTNRLVNLVERLQSGVYKNQLKELSIEKFVTRLANANTHFDELFAKRSFEISQRQNYDTKTIRKTILEDYRKLVNYVAAIAEVREDNFYKDTLVVINNSRRYFADTILSRRTKKKEAKKDIKKDENEM</sequence>
<keyword evidence="2" id="KW-1185">Reference proteome</keyword>
<evidence type="ECO:0000313" key="2">
    <source>
        <dbReference type="Proteomes" id="UP001622370"/>
    </source>
</evidence>
<dbReference type="EMBL" id="JBJGWJ010000004">
    <property type="protein sequence ID" value="MFK8293676.1"/>
    <property type="molecule type" value="Genomic_DNA"/>
</dbReference>
<protein>
    <submittedName>
        <fullName evidence="1">DUF6261 family protein</fullName>
    </submittedName>
</protein>
<dbReference type="Proteomes" id="UP001622370">
    <property type="component" value="Unassembled WGS sequence"/>
</dbReference>
<reference evidence="1 2" key="1">
    <citation type="journal article" date="2016" name="Sci. Rep.">
        <title>Whole genome sequencing identifies a novel species of the genus Capnocytophaga isolated from dog and cat bite wounds in humans.</title>
        <authorList>
            <person name="Zangenah S."/>
            <person name="Abbasi N."/>
            <person name="Andersson A.F."/>
            <person name="Bergman P."/>
        </authorList>
    </citation>
    <scope>NUCLEOTIDE SEQUENCE [LARGE SCALE GENOMIC DNA]</scope>
    <source>
        <strain evidence="1 2">W5</strain>
    </source>
</reference>
<organism evidence="1 2">
    <name type="scientific">Capnocytophaga stomatis</name>
    <dbReference type="NCBI Taxonomy" id="1848904"/>
    <lineage>
        <taxon>Bacteria</taxon>
        <taxon>Pseudomonadati</taxon>
        <taxon>Bacteroidota</taxon>
        <taxon>Flavobacteriia</taxon>
        <taxon>Flavobacteriales</taxon>
        <taxon>Flavobacteriaceae</taxon>
        <taxon>Capnocytophaga</taxon>
    </lineage>
</organism>
<evidence type="ECO:0000313" key="1">
    <source>
        <dbReference type="EMBL" id="MFK8293676.1"/>
    </source>
</evidence>
<gene>
    <name evidence="1" type="ORF">ACI76L_07770</name>
</gene>
<name>A0ABW8QBD5_9FLAO</name>
<dbReference type="Pfam" id="PF19775">
    <property type="entry name" value="DUF6261"/>
    <property type="match status" value="1"/>
</dbReference>
<accession>A0ABW8QBD5</accession>